<evidence type="ECO:0000256" key="2">
    <source>
        <dbReference type="ARBA" id="ARBA00023125"/>
    </source>
</evidence>
<dbReference type="Gene3D" id="1.10.10.60">
    <property type="entry name" value="Homeodomain-like"/>
    <property type="match status" value="1"/>
</dbReference>
<dbReference type="PROSITE" id="PS01124">
    <property type="entry name" value="HTH_ARAC_FAMILY_2"/>
    <property type="match status" value="1"/>
</dbReference>
<evidence type="ECO:0000259" key="4">
    <source>
        <dbReference type="PROSITE" id="PS01124"/>
    </source>
</evidence>
<dbReference type="SUPFAM" id="SSF46689">
    <property type="entry name" value="Homeodomain-like"/>
    <property type="match status" value="2"/>
</dbReference>
<evidence type="ECO:0000256" key="3">
    <source>
        <dbReference type="ARBA" id="ARBA00023163"/>
    </source>
</evidence>
<dbReference type="PANTHER" id="PTHR46796">
    <property type="entry name" value="HTH-TYPE TRANSCRIPTIONAL ACTIVATOR RHAS-RELATED"/>
    <property type="match status" value="1"/>
</dbReference>
<proteinExistence type="predicted"/>
<dbReference type="Proteomes" id="UP000076023">
    <property type="component" value="Unassembled WGS sequence"/>
</dbReference>
<keyword evidence="2 5" id="KW-0238">DNA-binding</keyword>
<dbReference type="InterPro" id="IPR050204">
    <property type="entry name" value="AraC_XylS_family_regulators"/>
</dbReference>
<keyword evidence="1" id="KW-0805">Transcription regulation</keyword>
<dbReference type="PANTHER" id="PTHR46796:SF13">
    <property type="entry name" value="HTH-TYPE TRANSCRIPTIONAL ACTIVATOR RHAS"/>
    <property type="match status" value="1"/>
</dbReference>
<dbReference type="RefSeq" id="WP_153811203.1">
    <property type="nucleotide sequence ID" value="NZ_BDCO01000002.1"/>
</dbReference>
<dbReference type="Pfam" id="PF12833">
    <property type="entry name" value="HTH_18"/>
    <property type="match status" value="1"/>
</dbReference>
<dbReference type="STRING" id="690879.TSACC_2217"/>
<dbReference type="EMBL" id="BDCO01000002">
    <property type="protein sequence ID" value="GAT31823.1"/>
    <property type="molecule type" value="Genomic_DNA"/>
</dbReference>
<organism evidence="5 6">
    <name type="scientific">Terrimicrobium sacchariphilum</name>
    <dbReference type="NCBI Taxonomy" id="690879"/>
    <lineage>
        <taxon>Bacteria</taxon>
        <taxon>Pseudomonadati</taxon>
        <taxon>Verrucomicrobiota</taxon>
        <taxon>Terrimicrobiia</taxon>
        <taxon>Terrimicrobiales</taxon>
        <taxon>Terrimicrobiaceae</taxon>
        <taxon>Terrimicrobium</taxon>
    </lineage>
</organism>
<feature type="domain" description="HTH araC/xylS-type" evidence="4">
    <location>
        <begin position="194"/>
        <end position="293"/>
    </location>
</feature>
<keyword evidence="3" id="KW-0804">Transcription</keyword>
<accession>A0A146G2W5</accession>
<sequence>MARIPPVSPRGASVALLPENWRNLQVSLIWAYRGRVAEEFLDFSSERGNVTARLLVSGRMTVRRGGLVSVALPGQWMIMGNGPSHLKFERGSEILSIHLDAHWHTGQQVIPESMAAVVDSREEAELTRLGRALEKFVRDRLHDPRFSLLSQPLELIDYLDSQTVFIPWVSALFRVLQQAGASLFVPAAQDDRITRVLHLLGATPLDQPFEEKRLMSSAGMSRSHLNRLFIKHTGLTPRGFAERRRQDYAVRRLREPGVTAKVVALELGFKQLSHFSRWFKAHSGLTPRDYQAQSPLRLLT</sequence>
<name>A0A146G2W5_TERSA</name>
<dbReference type="SMART" id="SM00342">
    <property type="entry name" value="HTH_ARAC"/>
    <property type="match status" value="1"/>
</dbReference>
<evidence type="ECO:0000256" key="1">
    <source>
        <dbReference type="ARBA" id="ARBA00023015"/>
    </source>
</evidence>
<evidence type="ECO:0000313" key="6">
    <source>
        <dbReference type="Proteomes" id="UP000076023"/>
    </source>
</evidence>
<keyword evidence="6" id="KW-1185">Reference proteome</keyword>
<reference evidence="6" key="1">
    <citation type="journal article" date="2017" name="Genome Announc.">
        <title>Draft Genome Sequence of Terrimicrobium sacchariphilum NM-5T, a Facultative Anaerobic Soil Bacterium of the Class Spartobacteria.</title>
        <authorList>
            <person name="Qiu Y.L."/>
            <person name="Tourlousse D.M."/>
            <person name="Matsuura N."/>
            <person name="Ohashi A."/>
            <person name="Sekiguchi Y."/>
        </authorList>
    </citation>
    <scope>NUCLEOTIDE SEQUENCE [LARGE SCALE GENOMIC DNA]</scope>
    <source>
        <strain evidence="6">NM-5</strain>
    </source>
</reference>
<dbReference type="InterPro" id="IPR018060">
    <property type="entry name" value="HTH_AraC"/>
</dbReference>
<protein>
    <submittedName>
        <fullName evidence="5">AraC-type DNA-binding protein</fullName>
    </submittedName>
</protein>
<dbReference type="InterPro" id="IPR009057">
    <property type="entry name" value="Homeodomain-like_sf"/>
</dbReference>
<dbReference type="GO" id="GO:0043565">
    <property type="term" value="F:sequence-specific DNA binding"/>
    <property type="evidence" value="ECO:0007669"/>
    <property type="project" value="InterPro"/>
</dbReference>
<gene>
    <name evidence="5" type="ORF">TSACC_2217</name>
</gene>
<evidence type="ECO:0000313" key="5">
    <source>
        <dbReference type="EMBL" id="GAT31823.1"/>
    </source>
</evidence>
<dbReference type="OrthoDB" id="182534at2"/>
<comment type="caution">
    <text evidence="5">The sequence shown here is derived from an EMBL/GenBank/DDBJ whole genome shotgun (WGS) entry which is preliminary data.</text>
</comment>
<dbReference type="GO" id="GO:0003700">
    <property type="term" value="F:DNA-binding transcription factor activity"/>
    <property type="evidence" value="ECO:0007669"/>
    <property type="project" value="InterPro"/>
</dbReference>
<dbReference type="InParanoid" id="A0A146G2W5"/>
<dbReference type="AlphaFoldDB" id="A0A146G2W5"/>